<dbReference type="RefSeq" id="WP_246157463.1">
    <property type="nucleotide sequence ID" value="NZ_VIXA01000001.1"/>
</dbReference>
<comment type="caution">
    <text evidence="1">The sequence shown here is derived from an EMBL/GenBank/DDBJ whole genome shotgun (WGS) entry which is preliminary data.</text>
</comment>
<reference evidence="1 2" key="1">
    <citation type="submission" date="2019-06" db="EMBL/GenBank/DDBJ databases">
        <title>Sequencing the genomes of 1000 actinobacteria strains.</title>
        <authorList>
            <person name="Klenk H.-P."/>
        </authorList>
    </citation>
    <scope>NUCLEOTIDE SEQUENCE [LARGE SCALE GENOMIC DNA]</scope>
    <source>
        <strain evidence="1 2">DSM 102131</strain>
    </source>
</reference>
<organism evidence="1 2">
    <name type="scientific">Micromonospora palomenae</name>
    <dbReference type="NCBI Taxonomy" id="1461247"/>
    <lineage>
        <taxon>Bacteria</taxon>
        <taxon>Bacillati</taxon>
        <taxon>Actinomycetota</taxon>
        <taxon>Actinomycetes</taxon>
        <taxon>Micromonosporales</taxon>
        <taxon>Micromonosporaceae</taxon>
        <taxon>Micromonospora</taxon>
    </lineage>
</organism>
<protein>
    <submittedName>
        <fullName evidence="1">Uncharacterized protein</fullName>
    </submittedName>
</protein>
<evidence type="ECO:0000313" key="1">
    <source>
        <dbReference type="EMBL" id="TWG26876.1"/>
    </source>
</evidence>
<keyword evidence="2" id="KW-1185">Reference proteome</keyword>
<dbReference type="Pfam" id="PF19564">
    <property type="entry name" value="DUF6086"/>
    <property type="match status" value="1"/>
</dbReference>
<proteinExistence type="predicted"/>
<evidence type="ECO:0000313" key="2">
    <source>
        <dbReference type="Proteomes" id="UP000319927"/>
    </source>
</evidence>
<sequence>MSQYFQVGDLVLWNPSHTVAQLFARMTEAMVPVAGCPSGVGPDTGRDEYEIDPDTFAAFVDVLTARYLSTNHPILTAMLVGYLPAALVMVQRSGRDVAALGRPIARDNQDVSLNRDAFDPDGDRQRLVGLAESHARAMPH</sequence>
<accession>A0A561WSQ0</accession>
<dbReference type="InterPro" id="IPR045732">
    <property type="entry name" value="DUF6086"/>
</dbReference>
<gene>
    <name evidence="1" type="ORF">FHX75_1110</name>
</gene>
<dbReference type="Proteomes" id="UP000319927">
    <property type="component" value="Unassembled WGS sequence"/>
</dbReference>
<name>A0A561WSQ0_9ACTN</name>
<dbReference type="EMBL" id="VIXA01000001">
    <property type="protein sequence ID" value="TWG26876.1"/>
    <property type="molecule type" value="Genomic_DNA"/>
</dbReference>
<dbReference type="AlphaFoldDB" id="A0A561WSQ0"/>